<protein>
    <recommendedName>
        <fullName evidence="9">Peptidase M20 dimerisation domain-containing protein</fullName>
    </recommendedName>
</protein>
<evidence type="ECO:0000256" key="5">
    <source>
        <dbReference type="ARBA" id="ARBA00022833"/>
    </source>
</evidence>
<dbReference type="InterPro" id="IPR047177">
    <property type="entry name" value="Pept_M20A"/>
</dbReference>
<feature type="active site" evidence="6">
    <location>
        <position position="176"/>
    </location>
</feature>
<dbReference type="InterPro" id="IPR017141">
    <property type="entry name" value="Pept_M20_carboxypep"/>
</dbReference>
<dbReference type="EMBL" id="JAEUBF010001261">
    <property type="protein sequence ID" value="KAH3671991.1"/>
    <property type="molecule type" value="Genomic_DNA"/>
</dbReference>
<dbReference type="PIRSF" id="PIRSF037217">
    <property type="entry name" value="Carboxypeptidase_S"/>
    <property type="match status" value="1"/>
</dbReference>
<evidence type="ECO:0000256" key="4">
    <source>
        <dbReference type="ARBA" id="ARBA00022801"/>
    </source>
</evidence>
<dbReference type="CDD" id="cd05674">
    <property type="entry name" value="M20_yscS"/>
    <property type="match status" value="1"/>
</dbReference>
<dbReference type="GO" id="GO:0004181">
    <property type="term" value="F:metallocarboxypeptidase activity"/>
    <property type="evidence" value="ECO:0007669"/>
    <property type="project" value="InterPro"/>
</dbReference>
<evidence type="ECO:0000256" key="8">
    <source>
        <dbReference type="SAM" id="Phobius"/>
    </source>
</evidence>
<gene>
    <name evidence="10" type="ORF">WICMUC_004498</name>
</gene>
<keyword evidence="8" id="KW-0472">Membrane</keyword>
<feature type="binding site" evidence="7">
    <location>
        <position position="272"/>
    </location>
    <ligand>
        <name>Zn(2+)</name>
        <dbReference type="ChEBI" id="CHEBI:29105"/>
        <label>2</label>
    </ligand>
</feature>
<evidence type="ECO:0000256" key="2">
    <source>
        <dbReference type="ARBA" id="ARBA00022670"/>
    </source>
</evidence>
<keyword evidence="8" id="KW-0812">Transmembrane</keyword>
<evidence type="ECO:0000256" key="3">
    <source>
        <dbReference type="ARBA" id="ARBA00022723"/>
    </source>
</evidence>
<evidence type="ECO:0000259" key="9">
    <source>
        <dbReference type="Pfam" id="PF07687"/>
    </source>
</evidence>
<dbReference type="OrthoDB" id="3064516at2759"/>
<keyword evidence="5 7" id="KW-0862">Zinc</keyword>
<feature type="transmembrane region" description="Helical" evidence="8">
    <location>
        <begin position="27"/>
        <end position="47"/>
    </location>
</feature>
<dbReference type="PANTHER" id="PTHR45962">
    <property type="entry name" value="N-FATTY-ACYL-AMINO ACID SYNTHASE/HYDROLASE PM20D1"/>
    <property type="match status" value="1"/>
</dbReference>
<comment type="similarity">
    <text evidence="1">Belongs to the peptidase M20A family.</text>
</comment>
<feature type="binding site" evidence="7">
    <location>
        <position position="551"/>
    </location>
    <ligand>
        <name>Zn(2+)</name>
        <dbReference type="ChEBI" id="CHEBI:29105"/>
        <label>1</label>
    </ligand>
</feature>
<organism evidence="10 11">
    <name type="scientific">Wickerhamomyces mucosus</name>
    <dbReference type="NCBI Taxonomy" id="1378264"/>
    <lineage>
        <taxon>Eukaryota</taxon>
        <taxon>Fungi</taxon>
        <taxon>Dikarya</taxon>
        <taxon>Ascomycota</taxon>
        <taxon>Saccharomycotina</taxon>
        <taxon>Saccharomycetes</taxon>
        <taxon>Phaffomycetales</taxon>
        <taxon>Wickerhamomycetaceae</taxon>
        <taxon>Wickerhamomyces</taxon>
    </lineage>
</organism>
<dbReference type="AlphaFoldDB" id="A0A9P8TBB9"/>
<keyword evidence="8" id="KW-1133">Transmembrane helix</keyword>
<dbReference type="InterPro" id="IPR036264">
    <property type="entry name" value="Bact_exopeptidase_dim_dom"/>
</dbReference>
<dbReference type="GO" id="GO:0046872">
    <property type="term" value="F:metal ion binding"/>
    <property type="evidence" value="ECO:0007669"/>
    <property type="project" value="UniProtKB-KW"/>
</dbReference>
<evidence type="ECO:0000256" key="7">
    <source>
        <dbReference type="PIRSR" id="PIRSR037217-2"/>
    </source>
</evidence>
<keyword evidence="2" id="KW-0645">Protease</keyword>
<dbReference type="SUPFAM" id="SSF55031">
    <property type="entry name" value="Bacterial exopeptidase dimerisation domain"/>
    <property type="match status" value="1"/>
</dbReference>
<dbReference type="PROSITE" id="PS00758">
    <property type="entry name" value="ARGE_DAPE_CPG2_1"/>
    <property type="match status" value="1"/>
</dbReference>
<reference evidence="10" key="2">
    <citation type="submission" date="2021-01" db="EMBL/GenBank/DDBJ databases">
        <authorList>
            <person name="Schikora-Tamarit M.A."/>
        </authorList>
    </citation>
    <scope>NUCLEOTIDE SEQUENCE</scope>
    <source>
        <strain evidence="10">CBS6341</strain>
    </source>
</reference>
<dbReference type="Pfam" id="PF01546">
    <property type="entry name" value="Peptidase_M20"/>
    <property type="match status" value="1"/>
</dbReference>
<feature type="binding site" evidence="7">
    <location>
        <position position="209"/>
    </location>
    <ligand>
        <name>Zn(2+)</name>
        <dbReference type="ChEBI" id="CHEBI:29105"/>
        <label>1</label>
    </ligand>
</feature>
<dbReference type="PANTHER" id="PTHR45962:SF1">
    <property type="entry name" value="N-FATTY-ACYL-AMINO ACID SYNTHASE_HYDROLASE PM20D1"/>
    <property type="match status" value="1"/>
</dbReference>
<keyword evidence="4" id="KW-0378">Hydrolase</keyword>
<sequence>MSGSIYLNEKDEFEEPIRKTKSTFKKLIKWGLLSVAAITLISSALTYHQYINDNSLEFLNESKICPKGDIIRPQSFLKDNSSIEEIIYSKDYRLDSIKKLSGAVKIPTVTNDTVKSPIDSPSDWNEFARFHWFLESQFPLVYSKLKVEKINKYGLLFTWEGSNSDLKPLLLLAHQDVVPVEPVTLKDWKFPPFDGEYDDEFIYGRGSSDCKSLVIGYLQAFEKLLKDDFEPNRTHLIALGFDEEIGGPWGAATISKILEDRYGKDSIFAVLDEGGSSVEIIDDIPIALPSIGEKGSLNSIISLTTPGGHSSIPPDHTNIGIFAKLLNEIESTPFDSNLSANNPVLNYLQCVAKHTNSIPNDVKNSIFKAGYDSLANSKVIEYLSKIRELKYSVRTSQAIDIFNGGIKSNALPEFSEVVINHRVAIESSIDETISKILNNVKNIADEFDLGIYLNDQEIKPKSINGYFNLDYSKGGLNPAKVSPVDNESFNLFRGSIKHILNDYVYPNLNEPIVAGNLNSGNTDTNRYWSLSDNIYRYKFSTLNGLIGAGTHSVNEKVKIDDLISLIAFIYEYVRNVDEFQEY</sequence>
<dbReference type="InterPro" id="IPR001261">
    <property type="entry name" value="ArgE/DapE_CS"/>
</dbReference>
<dbReference type="FunFam" id="3.40.630.10:FF:000027">
    <property type="entry name" value="N-fatty-acyl-amino acid synthase/hydrolase PM20D1"/>
    <property type="match status" value="1"/>
</dbReference>
<feature type="binding site" evidence="7">
    <location>
        <position position="209"/>
    </location>
    <ligand>
        <name>Zn(2+)</name>
        <dbReference type="ChEBI" id="CHEBI:29105"/>
        <label>2</label>
    </ligand>
</feature>
<comment type="caution">
    <text evidence="10">The sequence shown here is derived from an EMBL/GenBank/DDBJ whole genome shotgun (WGS) entry which is preliminary data.</text>
</comment>
<dbReference type="InterPro" id="IPR011650">
    <property type="entry name" value="Peptidase_M20_dimer"/>
</dbReference>
<keyword evidence="3 7" id="KW-0479">Metal-binding</keyword>
<evidence type="ECO:0000256" key="1">
    <source>
        <dbReference type="ARBA" id="ARBA00006247"/>
    </source>
</evidence>
<feature type="active site" description="Proton acceptor" evidence="6">
    <location>
        <position position="243"/>
    </location>
</feature>
<evidence type="ECO:0000256" key="6">
    <source>
        <dbReference type="PIRSR" id="PIRSR037217-1"/>
    </source>
</evidence>
<reference evidence="10" key="1">
    <citation type="journal article" date="2021" name="Open Biol.">
        <title>Shared evolutionary footprints suggest mitochondrial oxidative damage underlies multiple complex I losses in fungi.</title>
        <authorList>
            <person name="Schikora-Tamarit M.A."/>
            <person name="Marcet-Houben M."/>
            <person name="Nosek J."/>
            <person name="Gabaldon T."/>
        </authorList>
    </citation>
    <scope>NUCLEOTIDE SEQUENCE</scope>
    <source>
        <strain evidence="10">CBS6341</strain>
    </source>
</reference>
<feature type="domain" description="Peptidase M20 dimerisation" evidence="9">
    <location>
        <begin position="291"/>
        <end position="445"/>
    </location>
</feature>
<accession>A0A9P8TBB9</accession>
<name>A0A9P8TBB9_9ASCO</name>
<dbReference type="Pfam" id="PF07687">
    <property type="entry name" value="M20_dimer"/>
    <property type="match status" value="1"/>
</dbReference>
<dbReference type="GO" id="GO:0000328">
    <property type="term" value="C:fungal-type vacuole lumen"/>
    <property type="evidence" value="ECO:0007669"/>
    <property type="project" value="TreeGrafter"/>
</dbReference>
<dbReference type="Gene3D" id="3.40.630.10">
    <property type="entry name" value="Zn peptidases"/>
    <property type="match status" value="1"/>
</dbReference>
<evidence type="ECO:0000313" key="11">
    <source>
        <dbReference type="Proteomes" id="UP000769528"/>
    </source>
</evidence>
<keyword evidence="11" id="KW-1185">Reference proteome</keyword>
<dbReference type="InterPro" id="IPR002933">
    <property type="entry name" value="Peptidase_M20"/>
</dbReference>
<proteinExistence type="inferred from homology"/>
<feature type="binding site" evidence="7">
    <location>
        <position position="244"/>
    </location>
    <ligand>
        <name>Zn(2+)</name>
        <dbReference type="ChEBI" id="CHEBI:29105"/>
        <label>1</label>
    </ligand>
</feature>
<dbReference type="Proteomes" id="UP000769528">
    <property type="component" value="Unassembled WGS sequence"/>
</dbReference>
<feature type="binding site" evidence="7">
    <location>
        <position position="174"/>
    </location>
    <ligand>
        <name>Zn(2+)</name>
        <dbReference type="ChEBI" id="CHEBI:29105"/>
        <label>2</label>
    </ligand>
</feature>
<evidence type="ECO:0000313" key="10">
    <source>
        <dbReference type="EMBL" id="KAH3671991.1"/>
    </source>
</evidence>
<dbReference type="GO" id="GO:0051603">
    <property type="term" value="P:proteolysis involved in protein catabolic process"/>
    <property type="evidence" value="ECO:0007669"/>
    <property type="project" value="TreeGrafter"/>
</dbReference>
<dbReference type="SUPFAM" id="SSF53187">
    <property type="entry name" value="Zn-dependent exopeptidases"/>
    <property type="match status" value="1"/>
</dbReference>